<protein>
    <recommendedName>
        <fullName evidence="7">DUF1907 domain-containing protein</fullName>
    </recommendedName>
</protein>
<dbReference type="Pfam" id="PF08925">
    <property type="entry name" value="DUF1907"/>
    <property type="match status" value="1"/>
</dbReference>
<dbReference type="GO" id="GO:0016788">
    <property type="term" value="F:hydrolase activity, acting on ester bonds"/>
    <property type="evidence" value="ECO:0007669"/>
    <property type="project" value="TreeGrafter"/>
</dbReference>
<sequence length="82" mass="9658">MAKPDLVRVEYGRVRCFLTDSHFCSSLFSQNQQWKLRLEHFHCFNRDRTKAGHCHFDTDGTAASYRAYLVPGRKLLRVDKPQ</sequence>
<dbReference type="PANTHER" id="PTHR13204:SF1">
    <property type="entry name" value="ESTER HYDROLASE C11ORF54"/>
    <property type="match status" value="1"/>
</dbReference>
<dbReference type="PANTHER" id="PTHR13204">
    <property type="entry name" value="PTD012 PROTEIN"/>
    <property type="match status" value="1"/>
</dbReference>
<evidence type="ECO:0000256" key="4">
    <source>
        <dbReference type="ARBA" id="ARBA00022801"/>
    </source>
</evidence>
<accession>A0A3P8GLV8</accession>
<feature type="domain" description="DUF1907" evidence="7">
    <location>
        <begin position="25"/>
        <end position="78"/>
    </location>
</feature>
<dbReference type="GO" id="GO:0005634">
    <property type="term" value="C:nucleus"/>
    <property type="evidence" value="ECO:0007669"/>
    <property type="project" value="UniProtKB-SubCell"/>
</dbReference>
<dbReference type="GO" id="GO:0008270">
    <property type="term" value="F:zinc ion binding"/>
    <property type="evidence" value="ECO:0007669"/>
    <property type="project" value="TreeGrafter"/>
</dbReference>
<keyword evidence="9" id="KW-1185">Reference proteome</keyword>
<evidence type="ECO:0000256" key="5">
    <source>
        <dbReference type="ARBA" id="ARBA00022833"/>
    </source>
</evidence>
<name>A0A3P8GLV8_9TREM</name>
<organism evidence="8 9">
    <name type="scientific">Echinostoma caproni</name>
    <dbReference type="NCBI Taxonomy" id="27848"/>
    <lineage>
        <taxon>Eukaryota</taxon>
        <taxon>Metazoa</taxon>
        <taxon>Spiralia</taxon>
        <taxon>Lophotrochozoa</taxon>
        <taxon>Platyhelminthes</taxon>
        <taxon>Trematoda</taxon>
        <taxon>Digenea</taxon>
        <taxon>Plagiorchiida</taxon>
        <taxon>Echinostomata</taxon>
        <taxon>Echinostomatoidea</taxon>
        <taxon>Echinostomatidae</taxon>
        <taxon>Echinostoma</taxon>
    </lineage>
</organism>
<keyword evidence="5" id="KW-0862">Zinc</keyword>
<dbReference type="EMBL" id="UZAN01053496">
    <property type="protein sequence ID" value="VDP90002.1"/>
    <property type="molecule type" value="Genomic_DNA"/>
</dbReference>
<comment type="subunit">
    <text evidence="2">Monomer.</text>
</comment>
<evidence type="ECO:0000313" key="9">
    <source>
        <dbReference type="Proteomes" id="UP000272942"/>
    </source>
</evidence>
<gene>
    <name evidence="8" type="ORF">ECPE_LOCUS12730</name>
</gene>
<evidence type="ECO:0000256" key="6">
    <source>
        <dbReference type="ARBA" id="ARBA00023242"/>
    </source>
</evidence>
<dbReference type="OrthoDB" id="5119241at2759"/>
<proteinExistence type="predicted"/>
<evidence type="ECO:0000313" key="8">
    <source>
        <dbReference type="EMBL" id="VDP90002.1"/>
    </source>
</evidence>
<keyword evidence="4" id="KW-0378">Hydrolase</keyword>
<reference evidence="8 9" key="1">
    <citation type="submission" date="2018-11" db="EMBL/GenBank/DDBJ databases">
        <authorList>
            <consortium name="Pathogen Informatics"/>
        </authorList>
    </citation>
    <scope>NUCLEOTIDE SEQUENCE [LARGE SCALE GENOMIC DNA]</scope>
    <source>
        <strain evidence="8 9">Egypt</strain>
    </source>
</reference>
<dbReference type="AlphaFoldDB" id="A0A3P8GLV8"/>
<keyword evidence="3" id="KW-0479">Metal-binding</keyword>
<dbReference type="Proteomes" id="UP000272942">
    <property type="component" value="Unassembled WGS sequence"/>
</dbReference>
<comment type="subcellular location">
    <subcellularLocation>
        <location evidence="1">Nucleus</location>
    </subcellularLocation>
</comment>
<dbReference type="InterPro" id="IPR015021">
    <property type="entry name" value="C11orf54_DUF1907"/>
</dbReference>
<evidence type="ECO:0000256" key="1">
    <source>
        <dbReference type="ARBA" id="ARBA00004123"/>
    </source>
</evidence>
<evidence type="ECO:0000256" key="2">
    <source>
        <dbReference type="ARBA" id="ARBA00011245"/>
    </source>
</evidence>
<keyword evidence="6" id="KW-0539">Nucleus</keyword>
<dbReference type="SUPFAM" id="SSF117856">
    <property type="entry name" value="AF0104/ALDC/Ptd012-like"/>
    <property type="match status" value="1"/>
</dbReference>
<evidence type="ECO:0000259" key="7">
    <source>
        <dbReference type="Pfam" id="PF08925"/>
    </source>
</evidence>
<evidence type="ECO:0000256" key="3">
    <source>
        <dbReference type="ARBA" id="ARBA00022723"/>
    </source>
</evidence>